<comment type="cofactor">
    <cofactor evidence="7">
        <name>Mg(2+)</name>
        <dbReference type="ChEBI" id="CHEBI:18420"/>
    </cofactor>
</comment>
<keyword evidence="5 7" id="KW-0460">Magnesium</keyword>
<evidence type="ECO:0000256" key="6">
    <source>
        <dbReference type="ARBA" id="ARBA00023268"/>
    </source>
</evidence>
<dbReference type="HAMAP" id="MF_00802">
    <property type="entry name" value="GlnE"/>
    <property type="match status" value="1"/>
</dbReference>
<dbReference type="InterPro" id="IPR013546">
    <property type="entry name" value="PII_UdlTrfase/GS_AdlTrfase"/>
</dbReference>
<dbReference type="RefSeq" id="WP_274943251.1">
    <property type="nucleotide sequence ID" value="NZ_JANWOI010000002.1"/>
</dbReference>
<keyword evidence="4 7" id="KW-0067">ATP-binding</keyword>
<dbReference type="CDD" id="cd05401">
    <property type="entry name" value="NT_GlnE_GlnD_like"/>
    <property type="match status" value="2"/>
</dbReference>
<evidence type="ECO:0000259" key="10">
    <source>
        <dbReference type="Pfam" id="PF08335"/>
    </source>
</evidence>
<evidence type="ECO:0000256" key="8">
    <source>
        <dbReference type="SAM" id="MobiDB-lite"/>
    </source>
</evidence>
<comment type="function">
    <text evidence="7">Involved in the regulation of glutamine synthetase GlnA, a key enzyme in the process to assimilate ammonia. When cellular nitrogen levels are high, the C-terminal adenylyl transferase (AT) inactivates GlnA by covalent transfer of an adenylyl group from ATP to specific tyrosine residue of GlnA, thus reducing its activity. Conversely, when nitrogen levels are low, the N-terminal adenylyl removase (AR) activates GlnA by removing the adenylyl group by phosphorolysis, increasing its activity. The regulatory region of GlnE binds the signal transduction protein PII (GlnB) which indicates the nitrogen status of the cell.</text>
</comment>
<evidence type="ECO:0000256" key="7">
    <source>
        <dbReference type="HAMAP-Rule" id="MF_00802"/>
    </source>
</evidence>
<evidence type="ECO:0000313" key="12">
    <source>
        <dbReference type="Proteomes" id="UP001141619"/>
    </source>
</evidence>
<dbReference type="PANTHER" id="PTHR30621">
    <property type="entry name" value="GLUTAMINE SYNTHETASE ADENYLYLTRANSFERASE"/>
    <property type="match status" value="1"/>
</dbReference>
<feature type="compositionally biased region" description="Low complexity" evidence="8">
    <location>
        <begin position="480"/>
        <end position="489"/>
    </location>
</feature>
<dbReference type="GO" id="GO:0000287">
    <property type="term" value="F:magnesium ion binding"/>
    <property type="evidence" value="ECO:0007669"/>
    <property type="project" value="UniProtKB-UniRule"/>
</dbReference>
<dbReference type="InterPro" id="IPR043519">
    <property type="entry name" value="NT_sf"/>
</dbReference>
<keyword evidence="6 7" id="KW-0511">Multifunctional enzyme</keyword>
<dbReference type="Proteomes" id="UP001141619">
    <property type="component" value="Unassembled WGS sequence"/>
</dbReference>
<accession>A0A9X3Z728</accession>
<name>A0A9X3Z728_9PROT</name>
<dbReference type="InterPro" id="IPR023057">
    <property type="entry name" value="GlnE"/>
</dbReference>
<comment type="catalytic activity">
    <reaction evidence="7">
        <text>[glutamine synthetase]-O(4)-(5'-adenylyl)-L-tyrosine + phosphate = [glutamine synthetase]-L-tyrosine + ADP</text>
        <dbReference type="Rhea" id="RHEA:43716"/>
        <dbReference type="Rhea" id="RHEA-COMP:10660"/>
        <dbReference type="Rhea" id="RHEA-COMP:10661"/>
        <dbReference type="ChEBI" id="CHEBI:43474"/>
        <dbReference type="ChEBI" id="CHEBI:46858"/>
        <dbReference type="ChEBI" id="CHEBI:83624"/>
        <dbReference type="ChEBI" id="CHEBI:456216"/>
        <dbReference type="EC" id="2.7.7.89"/>
    </reaction>
</comment>
<dbReference type="PANTHER" id="PTHR30621:SF0">
    <property type="entry name" value="BIFUNCTIONAL GLUTAMINE SYNTHETASE ADENYLYLTRANSFERASE_ADENYLYL-REMOVING ENZYME"/>
    <property type="match status" value="1"/>
</dbReference>
<keyword evidence="1 7" id="KW-0808">Transferase</keyword>
<feature type="region of interest" description="Disordered" evidence="8">
    <location>
        <begin position="465"/>
        <end position="489"/>
    </location>
</feature>
<dbReference type="GO" id="GO:0005829">
    <property type="term" value="C:cytosol"/>
    <property type="evidence" value="ECO:0007669"/>
    <property type="project" value="TreeGrafter"/>
</dbReference>
<keyword evidence="2 7" id="KW-0548">Nucleotidyltransferase</keyword>
<feature type="domain" description="PII-uridylyltransferase/Glutamine-synthetase adenylyltransferase" evidence="10">
    <location>
        <begin position="326"/>
        <end position="465"/>
    </location>
</feature>
<dbReference type="NCBIfam" id="NF008292">
    <property type="entry name" value="PRK11072.1"/>
    <property type="match status" value="1"/>
</dbReference>
<protein>
    <recommendedName>
        <fullName evidence="7">Bifunctional glutamine synthetase adenylyltransferase/adenylyl-removing enzyme</fullName>
    </recommendedName>
    <alternativeName>
        <fullName evidence="7">ATP:glutamine synthetase adenylyltransferase</fullName>
    </alternativeName>
    <alternativeName>
        <fullName evidence="7">ATase</fullName>
    </alternativeName>
    <domain>
        <recommendedName>
            <fullName evidence="7">Glutamine synthetase adenylyl-L-tyrosine phosphorylase</fullName>
            <ecNumber evidence="7">2.7.7.89</ecNumber>
        </recommendedName>
        <alternativeName>
            <fullName evidence="7">Adenylyl removase</fullName>
            <shortName evidence="7">AR</shortName>
            <shortName evidence="7">AT-N</shortName>
        </alternativeName>
    </domain>
    <domain>
        <recommendedName>
            <fullName evidence="7">Glutamine synthetase adenylyl transferase</fullName>
            <ecNumber evidence="7">2.7.7.42</ecNumber>
        </recommendedName>
        <alternativeName>
            <fullName evidence="7">Adenylyl transferase</fullName>
            <shortName evidence="7">AT</shortName>
            <shortName evidence="7">AT-C</shortName>
        </alternativeName>
    </domain>
</protein>
<evidence type="ECO:0000313" key="11">
    <source>
        <dbReference type="EMBL" id="MDA5193549.1"/>
    </source>
</evidence>
<evidence type="ECO:0000256" key="3">
    <source>
        <dbReference type="ARBA" id="ARBA00022741"/>
    </source>
</evidence>
<evidence type="ECO:0000256" key="2">
    <source>
        <dbReference type="ARBA" id="ARBA00022695"/>
    </source>
</evidence>
<evidence type="ECO:0000256" key="1">
    <source>
        <dbReference type="ARBA" id="ARBA00022679"/>
    </source>
</evidence>
<feature type="domain" description="PII-uridylyltransferase/Glutamine-synthetase adenylyltransferase" evidence="10">
    <location>
        <begin position="859"/>
        <end position="977"/>
    </location>
</feature>
<dbReference type="Gene3D" id="3.30.460.10">
    <property type="entry name" value="Beta Polymerase, domain 2"/>
    <property type="match status" value="2"/>
</dbReference>
<dbReference type="Gene3D" id="1.20.120.1510">
    <property type="match status" value="1"/>
</dbReference>
<organism evidence="11 12">
    <name type="scientific">Govanella unica</name>
    <dbReference type="NCBI Taxonomy" id="2975056"/>
    <lineage>
        <taxon>Bacteria</taxon>
        <taxon>Pseudomonadati</taxon>
        <taxon>Pseudomonadota</taxon>
        <taxon>Alphaproteobacteria</taxon>
        <taxon>Emcibacterales</taxon>
        <taxon>Govanellaceae</taxon>
        <taxon>Govanella</taxon>
    </lineage>
</organism>
<keyword evidence="12" id="KW-1185">Reference proteome</keyword>
<feature type="domain" description="Glutamate-ammonia ligase adenylyltransferase repeated" evidence="9">
    <location>
        <begin position="580"/>
        <end position="821"/>
    </location>
</feature>
<feature type="region of interest" description="Adenylyl removase" evidence="7">
    <location>
        <begin position="1"/>
        <end position="468"/>
    </location>
</feature>
<feature type="region of interest" description="Adenylyl transferase" evidence="7">
    <location>
        <begin position="482"/>
        <end position="993"/>
    </location>
</feature>
<dbReference type="Pfam" id="PF08335">
    <property type="entry name" value="GlnD_UR_UTase"/>
    <property type="match status" value="2"/>
</dbReference>
<dbReference type="GO" id="GO:0000820">
    <property type="term" value="P:regulation of glutamine family amino acid metabolic process"/>
    <property type="evidence" value="ECO:0007669"/>
    <property type="project" value="UniProtKB-UniRule"/>
</dbReference>
<dbReference type="GO" id="GO:0005524">
    <property type="term" value="F:ATP binding"/>
    <property type="evidence" value="ECO:0007669"/>
    <property type="project" value="UniProtKB-UniRule"/>
</dbReference>
<comment type="catalytic activity">
    <reaction evidence="7">
        <text>[glutamine synthetase]-L-tyrosine + ATP = [glutamine synthetase]-O(4)-(5'-adenylyl)-L-tyrosine + diphosphate</text>
        <dbReference type="Rhea" id="RHEA:18589"/>
        <dbReference type="Rhea" id="RHEA-COMP:10660"/>
        <dbReference type="Rhea" id="RHEA-COMP:10661"/>
        <dbReference type="ChEBI" id="CHEBI:30616"/>
        <dbReference type="ChEBI" id="CHEBI:33019"/>
        <dbReference type="ChEBI" id="CHEBI:46858"/>
        <dbReference type="ChEBI" id="CHEBI:83624"/>
        <dbReference type="EC" id="2.7.7.42"/>
    </reaction>
</comment>
<dbReference type="EC" id="2.7.7.89" evidence="7"/>
<comment type="caution">
    <text evidence="11">The sequence shown here is derived from an EMBL/GenBank/DDBJ whole genome shotgun (WGS) entry which is preliminary data.</text>
</comment>
<dbReference type="Pfam" id="PF03710">
    <property type="entry name" value="GlnE"/>
    <property type="match status" value="2"/>
</dbReference>
<dbReference type="SUPFAM" id="SSF81593">
    <property type="entry name" value="Nucleotidyltransferase substrate binding subunit/domain"/>
    <property type="match status" value="2"/>
</dbReference>
<feature type="domain" description="Glutamate-ammonia ligase adenylyltransferase repeated" evidence="9">
    <location>
        <begin position="50"/>
        <end position="301"/>
    </location>
</feature>
<reference evidence="11" key="1">
    <citation type="submission" date="2022-08" db="EMBL/GenBank/DDBJ databases">
        <authorList>
            <person name="Vandamme P."/>
            <person name="Hettiarachchi A."/>
            <person name="Peeters C."/>
            <person name="Cnockaert M."/>
            <person name="Carlier A."/>
        </authorList>
    </citation>
    <scope>NUCLEOTIDE SEQUENCE</scope>
    <source>
        <strain evidence="11">LMG 31809</strain>
    </source>
</reference>
<evidence type="ECO:0000256" key="4">
    <source>
        <dbReference type="ARBA" id="ARBA00022840"/>
    </source>
</evidence>
<dbReference type="Gene3D" id="1.20.120.330">
    <property type="entry name" value="Nucleotidyltransferases domain 2"/>
    <property type="match status" value="2"/>
</dbReference>
<dbReference type="GO" id="GO:0008882">
    <property type="term" value="F:[glutamate-ammonia-ligase] adenylyltransferase activity"/>
    <property type="evidence" value="ECO:0007669"/>
    <property type="project" value="UniProtKB-UniRule"/>
</dbReference>
<dbReference type="GO" id="GO:0047388">
    <property type="term" value="F:[glutamine synthetase]-adenylyl-L-tyrosine phosphorylase activity"/>
    <property type="evidence" value="ECO:0007669"/>
    <property type="project" value="UniProtKB-EC"/>
</dbReference>
<evidence type="ECO:0000259" key="9">
    <source>
        <dbReference type="Pfam" id="PF03710"/>
    </source>
</evidence>
<dbReference type="EC" id="2.7.7.42" evidence="7"/>
<dbReference type="NCBIfam" id="NF010706">
    <property type="entry name" value="PRK14108.1"/>
    <property type="match status" value="1"/>
</dbReference>
<gene>
    <name evidence="7" type="primary">glnE</name>
    <name evidence="11" type="ORF">NYP16_06230</name>
</gene>
<sequence length="993" mass="109046">MPITHSPPLPFNAAALKNGWEDLKSAAQDAGLHDAGLDARLGPIDSAILDAIFGNSPFLSRLAIRDVGFTLDLLTRGSRALVDELGRDLRTDVPNLTTTDQVMAALRRAKNRMALAIAVADIADLWTVEEITAALSDFAECALDLATAHLLKLAMLRGEIAPPKGVTDIASHPATPDIAAGSGYFLLGMGKLGARELNYSSDIDLIVFFDEEIVPYIGKRTAQDCYIKVTRELVRMMQELTSDGYVFRTDLKLRPDPGATPVAISVGAAEVYYQSVGLNWERAAMIKARPVAGDRAAASGFLSLIRGFVWRRHLDFAAVEDIHAIKGMIHRHHRHGDIALKGHDVKLGRGGIREVEFFCQIQQLISGGRERRLQAPRTLEALQMLRDLNKITPETEHELAAAYRFFRRVEHRLQMIRDEQTHMVPATDEGVAHIATFLGYDSVRDLETEMLDHLRTVKRHYDQLLEPDRGDNGDTLPAPSLSSIDDSSSMESQLGKFGFSDVTRIAQILAGWEFGRYRALRTPRSREILKRILPRLLMTLGESTDPDAAVTKFDEFLAKLPSGVQLLSLFQANPWLLDLMTEILGVAPALAAELAHRPLLLDAVLSPAFFNPLPDHPTLDAGLRDILYAAKDYQDILDLSRVWVNEQRFHVGVQILRGAIEAEAAGAALTRIADVLLNVMLGAVEDQFAQRYGRLPGGRLVVIGMGKLGGAELSFTSDLDMIFIYDAPEDAASDGAKSLTAPVFYTRLTQAYINALTAMTGEGRLYEVDMRLRPSGSSGPLAVSLDAFRAYQQASAWTWEHMALTRARLVAGDTNLAEATETVIRDVLTAPRDADKLLLDVADMRRRLRNEFGTSNIWSIKHCPGGIVDVEFIWQYLQLKHASAHPEIVTEQSGEAISRLAAAGLIPAPWDHDLRPAYDLLHEVQGMLRLCTGKDFTEDDAPTGLKSALAKASGDIDFAALKDRLIHSQTSVTAAYNALIETPAAALSKGQIP</sequence>
<dbReference type="SUPFAM" id="SSF81301">
    <property type="entry name" value="Nucleotidyltransferase"/>
    <property type="match status" value="2"/>
</dbReference>
<dbReference type="AlphaFoldDB" id="A0A9X3Z728"/>
<keyword evidence="3 7" id="KW-0547">Nucleotide-binding</keyword>
<reference evidence="11" key="2">
    <citation type="journal article" date="2023" name="Syst. Appl. Microbiol.">
        <title>Govania unica gen. nov., sp. nov., a rare biosphere bacterium that represents a novel family in the class Alphaproteobacteria.</title>
        <authorList>
            <person name="Vandamme P."/>
            <person name="Peeters C."/>
            <person name="Hettiarachchi A."/>
            <person name="Cnockaert M."/>
            <person name="Carlier A."/>
        </authorList>
    </citation>
    <scope>NUCLEOTIDE SEQUENCE</scope>
    <source>
        <strain evidence="11">LMG 31809</strain>
    </source>
</reference>
<dbReference type="EMBL" id="JANWOI010000002">
    <property type="protein sequence ID" value="MDA5193549.1"/>
    <property type="molecule type" value="Genomic_DNA"/>
</dbReference>
<evidence type="ECO:0000256" key="5">
    <source>
        <dbReference type="ARBA" id="ARBA00022842"/>
    </source>
</evidence>
<dbReference type="InterPro" id="IPR005190">
    <property type="entry name" value="GlnE_rpt_dom"/>
</dbReference>
<comment type="similarity">
    <text evidence="7">Belongs to the GlnE family.</text>
</comment>
<proteinExistence type="inferred from homology"/>